<feature type="transmembrane region" description="Helical" evidence="6">
    <location>
        <begin position="55"/>
        <end position="77"/>
    </location>
</feature>
<evidence type="ECO:0000313" key="8">
    <source>
        <dbReference type="Proteomes" id="UP001642483"/>
    </source>
</evidence>
<feature type="transmembrane region" description="Helical" evidence="6">
    <location>
        <begin position="130"/>
        <end position="151"/>
    </location>
</feature>
<gene>
    <name evidence="7" type="ORF">CVLEPA_LOCUS18006</name>
</gene>
<feature type="transmembrane region" description="Helical" evidence="6">
    <location>
        <begin position="26"/>
        <end position="43"/>
    </location>
</feature>
<dbReference type="Pfam" id="PF05255">
    <property type="entry name" value="UPF0220"/>
    <property type="match status" value="1"/>
</dbReference>
<dbReference type="Proteomes" id="UP001642483">
    <property type="component" value="Unassembled WGS sequence"/>
</dbReference>
<dbReference type="PANTHER" id="PTHR13180">
    <property type="entry name" value="SMALL MEMBRANE PROTEIN-RELATED"/>
    <property type="match status" value="1"/>
</dbReference>
<evidence type="ECO:0000256" key="2">
    <source>
        <dbReference type="ARBA" id="ARBA00005335"/>
    </source>
</evidence>
<name>A0ABP0G4K8_CLALP</name>
<evidence type="ECO:0000256" key="5">
    <source>
        <dbReference type="ARBA" id="ARBA00023136"/>
    </source>
</evidence>
<keyword evidence="8" id="KW-1185">Reference proteome</keyword>
<keyword evidence="5 6" id="KW-0472">Membrane</keyword>
<keyword evidence="3 6" id="KW-0812">Transmembrane</keyword>
<organism evidence="7 8">
    <name type="scientific">Clavelina lepadiformis</name>
    <name type="common">Light-bulb sea squirt</name>
    <name type="synonym">Ascidia lepadiformis</name>
    <dbReference type="NCBI Taxonomy" id="159417"/>
    <lineage>
        <taxon>Eukaryota</taxon>
        <taxon>Metazoa</taxon>
        <taxon>Chordata</taxon>
        <taxon>Tunicata</taxon>
        <taxon>Ascidiacea</taxon>
        <taxon>Aplousobranchia</taxon>
        <taxon>Clavelinidae</taxon>
        <taxon>Clavelina</taxon>
    </lineage>
</organism>
<sequence>MAGILDNFRCPTCECECIELGDKRNMVASIVAGGLFFTGWWIVIDAAATNGATEMPHAVHACGAVASLAFFMVNAVSNGQVRGDSYTDGCLGQLGARIWMLFAFLLAFGALIASMWILFGLYVVNTTMLSPYPGVAVFLQNAFIFFATLTFKFGRTEELWD</sequence>
<accession>A0ABP0G4K8</accession>
<dbReference type="EMBL" id="CAWYQH010000101">
    <property type="protein sequence ID" value="CAK8686097.1"/>
    <property type="molecule type" value="Genomic_DNA"/>
</dbReference>
<evidence type="ECO:0000256" key="1">
    <source>
        <dbReference type="ARBA" id="ARBA00004141"/>
    </source>
</evidence>
<proteinExistence type="inferred from homology"/>
<evidence type="ECO:0000256" key="4">
    <source>
        <dbReference type="ARBA" id="ARBA00022989"/>
    </source>
</evidence>
<dbReference type="InterPro" id="IPR007919">
    <property type="entry name" value="UPF0220"/>
</dbReference>
<comment type="caution">
    <text evidence="7">The sequence shown here is derived from an EMBL/GenBank/DDBJ whole genome shotgun (WGS) entry which is preliminary data.</text>
</comment>
<evidence type="ECO:0000256" key="3">
    <source>
        <dbReference type="ARBA" id="ARBA00022692"/>
    </source>
</evidence>
<comment type="similarity">
    <text evidence="2">Belongs to the UPF0220 family.</text>
</comment>
<evidence type="ECO:0000256" key="6">
    <source>
        <dbReference type="SAM" id="Phobius"/>
    </source>
</evidence>
<protein>
    <recommendedName>
        <fullName evidence="9">Transmembrane protein 50B</fullName>
    </recommendedName>
</protein>
<keyword evidence="4 6" id="KW-1133">Transmembrane helix</keyword>
<feature type="transmembrane region" description="Helical" evidence="6">
    <location>
        <begin position="98"/>
        <end position="124"/>
    </location>
</feature>
<comment type="subcellular location">
    <subcellularLocation>
        <location evidence="1">Membrane</location>
        <topology evidence="1">Multi-pass membrane protein</topology>
    </subcellularLocation>
</comment>
<evidence type="ECO:0000313" key="7">
    <source>
        <dbReference type="EMBL" id="CAK8686097.1"/>
    </source>
</evidence>
<reference evidence="7 8" key="1">
    <citation type="submission" date="2024-02" db="EMBL/GenBank/DDBJ databases">
        <authorList>
            <person name="Daric V."/>
            <person name="Darras S."/>
        </authorList>
    </citation>
    <scope>NUCLEOTIDE SEQUENCE [LARGE SCALE GENOMIC DNA]</scope>
</reference>
<evidence type="ECO:0008006" key="9">
    <source>
        <dbReference type="Google" id="ProtNLM"/>
    </source>
</evidence>